<reference evidence="4 5" key="1">
    <citation type="submission" date="2020-05" db="EMBL/GenBank/DDBJ databases">
        <title>MicrobeNet Type strains.</title>
        <authorList>
            <person name="Nicholson A.C."/>
        </authorList>
    </citation>
    <scope>NUCLEOTIDE SEQUENCE [LARGE SCALE GENOMIC DNA]</scope>
    <source>
        <strain evidence="4 5">JCM 3224</strain>
    </source>
</reference>
<evidence type="ECO:0000313" key="4">
    <source>
        <dbReference type="EMBL" id="NNH73170.1"/>
    </source>
</evidence>
<proteinExistence type="predicted"/>
<keyword evidence="1" id="KW-0597">Phosphoprotein</keyword>
<dbReference type="Gene3D" id="2.60.200.20">
    <property type="match status" value="1"/>
</dbReference>
<dbReference type="InterPro" id="IPR000253">
    <property type="entry name" value="FHA_dom"/>
</dbReference>
<sequence length="225" mass="23540">MVTCPDGHRSSTDDYCEVCGVPIAADPIAAPIPACPNCGAPSEGRFCEECGHDSALPAPTGAPQRAAPVQDSAVSNAGAPDSGVPGRDGAVVWVATIVADREFYDRMRARKGPDAETVDFPAFYPDRRIVLRSKDILIGKRSVSQGVRPDIDLGLSPADIGVSRTHAVLRIDGDEVTVTDLGSTNGTSLNGSDDPIPADRPVPLHSGDRIHVGGWTTITLTAEPH</sequence>
<evidence type="ECO:0000256" key="1">
    <source>
        <dbReference type="ARBA" id="ARBA00022553"/>
    </source>
</evidence>
<keyword evidence="5" id="KW-1185">Reference proteome</keyword>
<dbReference type="SMART" id="SM00240">
    <property type="entry name" value="FHA"/>
    <property type="match status" value="1"/>
</dbReference>
<evidence type="ECO:0000259" key="3">
    <source>
        <dbReference type="PROSITE" id="PS50006"/>
    </source>
</evidence>
<dbReference type="PANTHER" id="PTHR23308">
    <property type="entry name" value="NUCLEAR INHIBITOR OF PROTEIN PHOSPHATASE-1"/>
    <property type="match status" value="1"/>
</dbReference>
<dbReference type="Pfam" id="PF00498">
    <property type="entry name" value="FHA"/>
    <property type="match status" value="1"/>
</dbReference>
<dbReference type="Proteomes" id="UP000586827">
    <property type="component" value="Unassembled WGS sequence"/>
</dbReference>
<gene>
    <name evidence="4" type="ORF">HLB23_25495</name>
</gene>
<feature type="domain" description="FHA" evidence="3">
    <location>
        <begin position="136"/>
        <end position="194"/>
    </location>
</feature>
<dbReference type="SUPFAM" id="SSF49879">
    <property type="entry name" value="SMAD/FHA domain"/>
    <property type="match status" value="1"/>
</dbReference>
<evidence type="ECO:0000256" key="2">
    <source>
        <dbReference type="SAM" id="MobiDB-lite"/>
    </source>
</evidence>
<dbReference type="PROSITE" id="PS50006">
    <property type="entry name" value="FHA_DOMAIN"/>
    <property type="match status" value="1"/>
</dbReference>
<dbReference type="InterPro" id="IPR008984">
    <property type="entry name" value="SMAD_FHA_dom_sf"/>
</dbReference>
<dbReference type="RefSeq" id="WP_067527837.1">
    <property type="nucleotide sequence ID" value="NZ_JABELX010000009.1"/>
</dbReference>
<feature type="region of interest" description="Disordered" evidence="2">
    <location>
        <begin position="58"/>
        <end position="82"/>
    </location>
</feature>
<dbReference type="EMBL" id="JABELX010000009">
    <property type="protein sequence ID" value="NNH73170.1"/>
    <property type="molecule type" value="Genomic_DNA"/>
</dbReference>
<dbReference type="CDD" id="cd00060">
    <property type="entry name" value="FHA"/>
    <property type="match status" value="1"/>
</dbReference>
<dbReference type="InterPro" id="IPR050923">
    <property type="entry name" value="Cell_Proc_Reg/RNA_Proc"/>
</dbReference>
<comment type="caution">
    <text evidence="4">The sequence shown here is derived from an EMBL/GenBank/DDBJ whole genome shotgun (WGS) entry which is preliminary data.</text>
</comment>
<protein>
    <submittedName>
        <fullName evidence="4">FHA domain-containing protein</fullName>
    </submittedName>
</protein>
<evidence type="ECO:0000313" key="5">
    <source>
        <dbReference type="Proteomes" id="UP000586827"/>
    </source>
</evidence>
<name>A0A849C9X9_9NOCA</name>
<accession>A0A849C9X9</accession>
<dbReference type="AlphaFoldDB" id="A0A849C9X9"/>
<organism evidence="4 5">
    <name type="scientific">Nocardia uniformis</name>
    <dbReference type="NCBI Taxonomy" id="53432"/>
    <lineage>
        <taxon>Bacteria</taxon>
        <taxon>Bacillati</taxon>
        <taxon>Actinomycetota</taxon>
        <taxon>Actinomycetes</taxon>
        <taxon>Mycobacteriales</taxon>
        <taxon>Nocardiaceae</taxon>
        <taxon>Nocardia</taxon>
    </lineage>
</organism>